<accession>A0A2B4RA06</accession>
<dbReference type="STRING" id="50429.A0A2B4RA06"/>
<protein>
    <submittedName>
        <fullName evidence="1">Uncharacterized protein</fullName>
    </submittedName>
</protein>
<evidence type="ECO:0000313" key="2">
    <source>
        <dbReference type="Proteomes" id="UP000225706"/>
    </source>
</evidence>
<dbReference type="AlphaFoldDB" id="A0A2B4RA06"/>
<evidence type="ECO:0000313" key="1">
    <source>
        <dbReference type="EMBL" id="PFX13643.1"/>
    </source>
</evidence>
<comment type="caution">
    <text evidence="1">The sequence shown here is derived from an EMBL/GenBank/DDBJ whole genome shotgun (WGS) entry which is preliminary data.</text>
</comment>
<reference evidence="2" key="1">
    <citation type="journal article" date="2017" name="bioRxiv">
        <title>Comparative analysis of the genomes of Stylophora pistillata and Acropora digitifera provides evidence for extensive differences between species of corals.</title>
        <authorList>
            <person name="Voolstra C.R."/>
            <person name="Li Y."/>
            <person name="Liew Y.J."/>
            <person name="Baumgarten S."/>
            <person name="Zoccola D."/>
            <person name="Flot J.-F."/>
            <person name="Tambutte S."/>
            <person name="Allemand D."/>
            <person name="Aranda M."/>
        </authorList>
    </citation>
    <scope>NUCLEOTIDE SEQUENCE [LARGE SCALE GENOMIC DNA]</scope>
</reference>
<dbReference type="EMBL" id="LSMT01000926">
    <property type="protein sequence ID" value="PFX13643.1"/>
    <property type="molecule type" value="Genomic_DNA"/>
</dbReference>
<gene>
    <name evidence="1" type="ORF">AWC38_SpisGene22258</name>
</gene>
<proteinExistence type="predicted"/>
<keyword evidence="2" id="KW-1185">Reference proteome</keyword>
<organism evidence="1 2">
    <name type="scientific">Stylophora pistillata</name>
    <name type="common">Smooth cauliflower coral</name>
    <dbReference type="NCBI Taxonomy" id="50429"/>
    <lineage>
        <taxon>Eukaryota</taxon>
        <taxon>Metazoa</taxon>
        <taxon>Cnidaria</taxon>
        <taxon>Anthozoa</taxon>
        <taxon>Hexacorallia</taxon>
        <taxon>Scleractinia</taxon>
        <taxon>Astrocoeniina</taxon>
        <taxon>Pocilloporidae</taxon>
        <taxon>Stylophora</taxon>
    </lineage>
</organism>
<name>A0A2B4RA06_STYPI</name>
<dbReference type="Proteomes" id="UP000225706">
    <property type="component" value="Unassembled WGS sequence"/>
</dbReference>
<sequence>MVLPLAEAALPDYLSDLIEAVQRRALKNIFPDNGYEKSFVLSALPTLSGGGGGFYSSGRSGKYFNGTIGYGGEGGKGFNQGGVGGRARFQDVNGGFGGGGGGYGRGAGGGGGGGYSGGSSGDGSDDTCGGGGGSYNDENNQDNECCSYNAGHGQATITFLE</sequence>